<sequence>MGPRGRAVLVMSLLMMFLWAAHVVWSVLLGTGLDTHRYAGSVLLLAGGALAGFVLVWAATLLGDMRRNLSTGFEAGVTDEFGTEFQMATPDGKSTTPFKMSLTKFLPQLVAPPDWPGLHPLEAELIGFLQGYRHWPVNLNAQNKRHEASPGREFASLYELAVARWQVMRQIPGATHWHRIAALSKDLALVHAFVEKRSSAPLSHFWKRDSVKFTQRCQAHGGITAFLLSTFPAFRAMKGTAEGEELQRTLLIALRYHATPHQLPLNSTPLAREIVDYLWRADAQLQQLDVRELDQMDAEQLDELRTNMASQWPALLNELEPASSLDSGTTCLKLADGSVWLKQEALLHVLAPLLKPTLRQTLGLWDTSGGLQHPAWPHLANQLQEAGFIAREHDGQNASNGCFTLLIHTHMWGPVLKLTPDAGRHTAVLKRWHELPSLPDQPEVVMDLQQLTAFAHVQAGHVDAKLSEMF</sequence>
<evidence type="ECO:0000313" key="2">
    <source>
        <dbReference type="EMBL" id="TKW60925.1"/>
    </source>
</evidence>
<evidence type="ECO:0000313" key="3">
    <source>
        <dbReference type="Proteomes" id="UP000320948"/>
    </source>
</evidence>
<dbReference type="AlphaFoldDB" id="A0A6N4R0M7"/>
<keyword evidence="1" id="KW-1133">Transmembrane helix</keyword>
<dbReference type="EMBL" id="VAFM01000002">
    <property type="protein sequence ID" value="TKW60925.1"/>
    <property type="molecule type" value="Genomic_DNA"/>
</dbReference>
<comment type="caution">
    <text evidence="2">The sequence shown here is derived from an EMBL/GenBank/DDBJ whole genome shotgun (WGS) entry which is preliminary data.</text>
</comment>
<proteinExistence type="predicted"/>
<feature type="transmembrane region" description="Helical" evidence="1">
    <location>
        <begin position="7"/>
        <end position="28"/>
    </location>
</feature>
<keyword evidence="1" id="KW-0472">Membrane</keyword>
<feature type="transmembrane region" description="Helical" evidence="1">
    <location>
        <begin position="40"/>
        <end position="62"/>
    </location>
</feature>
<keyword evidence="1" id="KW-0812">Transmembrane</keyword>
<evidence type="ECO:0000256" key="1">
    <source>
        <dbReference type="SAM" id="Phobius"/>
    </source>
</evidence>
<protein>
    <submittedName>
        <fullName evidence="2">Uncharacterized protein</fullName>
    </submittedName>
</protein>
<organism evidence="2 3">
    <name type="scientific">Blastochloris viridis</name>
    <name type="common">Rhodopseudomonas viridis</name>
    <dbReference type="NCBI Taxonomy" id="1079"/>
    <lineage>
        <taxon>Bacteria</taxon>
        <taxon>Pseudomonadati</taxon>
        <taxon>Pseudomonadota</taxon>
        <taxon>Alphaproteobacteria</taxon>
        <taxon>Hyphomicrobiales</taxon>
        <taxon>Blastochloridaceae</taxon>
        <taxon>Blastochloris</taxon>
    </lineage>
</organism>
<accession>A0A6N4R0M7</accession>
<gene>
    <name evidence="2" type="ORF">DI628_08550</name>
</gene>
<dbReference type="Proteomes" id="UP000320948">
    <property type="component" value="Unassembled WGS sequence"/>
</dbReference>
<reference evidence="2 3" key="1">
    <citation type="journal article" date="2017" name="Nat. Commun.">
        <title>In situ click chemistry generation of cyclooxygenase-2 inhibitors.</title>
        <authorList>
            <person name="Bhardwaj A."/>
            <person name="Kaur J."/>
            <person name="Wuest M."/>
            <person name="Wuest F."/>
        </authorList>
    </citation>
    <scope>NUCLEOTIDE SEQUENCE [LARGE SCALE GENOMIC DNA]</scope>
    <source>
        <strain evidence="2">S2_018_000_R2_106</strain>
    </source>
</reference>
<name>A0A6N4R0M7_BLAVI</name>